<dbReference type="PROSITE" id="PS51481">
    <property type="entry name" value="DHAK"/>
    <property type="match status" value="1"/>
</dbReference>
<feature type="binding site" evidence="12">
    <location>
        <position position="107"/>
    </location>
    <ligand>
        <name>substrate</name>
    </ligand>
</feature>
<feature type="domain" description="DhaK" evidence="14">
    <location>
        <begin position="11"/>
        <end position="358"/>
    </location>
</feature>
<evidence type="ECO:0000256" key="8">
    <source>
        <dbReference type="ARBA" id="ARBA00022840"/>
    </source>
</evidence>
<feature type="binding site" evidence="12">
    <location>
        <begin position="56"/>
        <end position="59"/>
    </location>
    <ligand>
        <name>substrate</name>
    </ligand>
</feature>
<evidence type="ECO:0000256" key="11">
    <source>
        <dbReference type="PIRSR" id="PIRSR612734-1"/>
    </source>
</evidence>
<evidence type="ECO:0000256" key="6">
    <source>
        <dbReference type="ARBA" id="ARBA00022777"/>
    </source>
</evidence>
<name>A0A164VVW4_9AGAM</name>
<comment type="pathway">
    <text evidence="2">Polyol metabolism; glycerol fermentation; glycerone phosphate from glycerol (oxidative route): step 2/2.</text>
</comment>
<dbReference type="InterPro" id="IPR004006">
    <property type="entry name" value="DhaK_dom"/>
</dbReference>
<dbReference type="Gene3D" id="1.25.40.340">
    <property type="match status" value="1"/>
</dbReference>
<feature type="binding site" evidence="12">
    <location>
        <position position="112"/>
    </location>
    <ligand>
        <name>substrate</name>
    </ligand>
</feature>
<evidence type="ECO:0000256" key="3">
    <source>
        <dbReference type="ARBA" id="ARBA00008757"/>
    </source>
</evidence>
<evidence type="ECO:0000313" key="15">
    <source>
        <dbReference type="EMBL" id="KZS94515.1"/>
    </source>
</evidence>
<dbReference type="NCBIfam" id="TIGR02361">
    <property type="entry name" value="dak_ATP"/>
    <property type="match status" value="1"/>
</dbReference>
<evidence type="ECO:0000256" key="7">
    <source>
        <dbReference type="ARBA" id="ARBA00022798"/>
    </source>
</evidence>
<dbReference type="Gene3D" id="3.30.1180.20">
    <property type="entry name" value="Dihydroxyacetone kinase, domain 2"/>
    <property type="match status" value="1"/>
</dbReference>
<evidence type="ECO:0000313" key="16">
    <source>
        <dbReference type="Proteomes" id="UP000076722"/>
    </source>
</evidence>
<dbReference type="PANTHER" id="PTHR28629">
    <property type="entry name" value="TRIOKINASE/FMN CYCLASE"/>
    <property type="match status" value="1"/>
</dbReference>
<dbReference type="FunFam" id="1.25.40.340:FF:000001">
    <property type="entry name" value="Dihydroxyacetone kinase 1"/>
    <property type="match status" value="1"/>
</dbReference>
<dbReference type="PANTHER" id="PTHR28629:SF14">
    <property type="entry name" value="DIHYDROXYACETONE KINASE 1"/>
    <property type="match status" value="1"/>
</dbReference>
<dbReference type="SUPFAM" id="SSF101473">
    <property type="entry name" value="DhaL-like"/>
    <property type="match status" value="1"/>
</dbReference>
<dbReference type="GO" id="GO:0019588">
    <property type="term" value="P:anaerobic glycerol catabolic process"/>
    <property type="evidence" value="ECO:0007669"/>
    <property type="project" value="UniProtKB-UniPathway"/>
</dbReference>
<dbReference type="GO" id="GO:0050354">
    <property type="term" value="F:triokinase activity"/>
    <property type="evidence" value="ECO:0007669"/>
    <property type="project" value="UniProtKB-EC"/>
</dbReference>
<evidence type="ECO:0000256" key="9">
    <source>
        <dbReference type="ARBA" id="ARBA00047974"/>
    </source>
</evidence>
<dbReference type="InterPro" id="IPR050861">
    <property type="entry name" value="Dihydroxyacetone_Kinase"/>
</dbReference>
<dbReference type="GO" id="GO:0005524">
    <property type="term" value="F:ATP binding"/>
    <property type="evidence" value="ECO:0007669"/>
    <property type="project" value="UniProtKB-KW"/>
</dbReference>
<keyword evidence="6 15" id="KW-0418">Kinase</keyword>
<dbReference type="GO" id="GO:0004371">
    <property type="term" value="F:glycerone kinase activity"/>
    <property type="evidence" value="ECO:0007669"/>
    <property type="project" value="UniProtKB-EC"/>
</dbReference>
<evidence type="ECO:0000259" key="13">
    <source>
        <dbReference type="PROSITE" id="PS51480"/>
    </source>
</evidence>
<organism evidence="15 16">
    <name type="scientific">Sistotremastrum niveocremeum HHB9708</name>
    <dbReference type="NCBI Taxonomy" id="1314777"/>
    <lineage>
        <taxon>Eukaryota</taxon>
        <taxon>Fungi</taxon>
        <taxon>Dikarya</taxon>
        <taxon>Basidiomycota</taxon>
        <taxon>Agaricomycotina</taxon>
        <taxon>Agaricomycetes</taxon>
        <taxon>Sistotremastrales</taxon>
        <taxon>Sistotremastraceae</taxon>
        <taxon>Sertulicium</taxon>
        <taxon>Sertulicium niveocremeum</taxon>
    </lineage>
</organism>
<gene>
    <name evidence="15" type="ORF">SISNIDRAFT_47047</name>
</gene>
<feature type="domain" description="DhaL" evidence="13">
    <location>
        <begin position="394"/>
        <end position="591"/>
    </location>
</feature>
<dbReference type="Gene3D" id="3.40.50.10440">
    <property type="entry name" value="Dihydroxyacetone kinase, domain 1"/>
    <property type="match status" value="1"/>
</dbReference>
<dbReference type="FunFam" id="3.40.50.10440:FF:000001">
    <property type="entry name" value="Dihydroxyacetone kinase, DhaK subunit"/>
    <property type="match status" value="1"/>
</dbReference>
<keyword evidence="16" id="KW-1185">Reference proteome</keyword>
<evidence type="ECO:0000256" key="4">
    <source>
        <dbReference type="ARBA" id="ARBA00022679"/>
    </source>
</evidence>
<comment type="similarity">
    <text evidence="3">Belongs to the dihydroxyacetone kinase (DAK) family.</text>
</comment>
<evidence type="ECO:0000256" key="5">
    <source>
        <dbReference type="ARBA" id="ARBA00022741"/>
    </source>
</evidence>
<keyword evidence="8" id="KW-0067">ATP-binding</keyword>
<evidence type="ECO:0000259" key="14">
    <source>
        <dbReference type="PROSITE" id="PS51481"/>
    </source>
</evidence>
<dbReference type="Proteomes" id="UP000076722">
    <property type="component" value="Unassembled WGS sequence"/>
</dbReference>
<protein>
    <submittedName>
        <fullName evidence="15">Dihydroxyacetone kinase 1</fullName>
    </submittedName>
</protein>
<dbReference type="STRING" id="1314777.A0A164VVW4"/>
<dbReference type="InterPro" id="IPR012734">
    <property type="entry name" value="DhaK_ATP"/>
</dbReference>
<accession>A0A164VVW4</accession>
<comment type="catalytic activity">
    <reaction evidence="10">
        <text>dihydroxyacetone + ATP = dihydroxyacetone phosphate + ADP + H(+)</text>
        <dbReference type="Rhea" id="RHEA:15773"/>
        <dbReference type="ChEBI" id="CHEBI:15378"/>
        <dbReference type="ChEBI" id="CHEBI:16016"/>
        <dbReference type="ChEBI" id="CHEBI:30616"/>
        <dbReference type="ChEBI" id="CHEBI:57642"/>
        <dbReference type="ChEBI" id="CHEBI:456216"/>
        <dbReference type="EC" id="2.7.1.29"/>
    </reaction>
</comment>
<dbReference type="SMART" id="SM01120">
    <property type="entry name" value="Dak2"/>
    <property type="match status" value="1"/>
</dbReference>
<dbReference type="EMBL" id="KV419404">
    <property type="protein sequence ID" value="KZS94515.1"/>
    <property type="molecule type" value="Genomic_DNA"/>
</dbReference>
<sequence>MVFTQKHIINAPSDLVVESLQGLCAINPQLSLDVEHKVVYRKDQDRSKVALISGGGSGHEPAHSGFVGKGILTAAVCGSVFASPNASQVKKAISLLDNEAGTLIVVKNYTGDVLCFGLAREHHLATQPAKADKVKFVIVGDDVAVGKTRGSLVGRRGLAGTVLVYKIAGALAEQGKSLNEVHAAAQWVADNVATVGVGLEHCHVPGTSASDSEIGANSVEVGLGIHNEPGFTTLSPIPSAEELINHLLDLLTSTSDPERSFLPFTHDQSSDEVVLLVNNLGGISELELGGVARQAVKLLQERGVIVRRLISGTFMTSLNMPGFSLTLLLLPRTGHGNNPLSTDEILSALDTKTETPGWKWSASAVPSLPKSEAVSLQERTTSHSVKPIPASEPQAFDRAIFAACKALIDAEAEITRLDRIAGDGDCGTTLRDGAEGVQNKVAQGKILGLDVIQSIVSIAGVAEEQMGGTSGAIYSIFFSAVAQGLSTTNSSQITLEDWIQGLSHAQETLYRYSRARPPSRTLVDPLVAFIDTLRSGSTFAEAVSAASSAADNTANIEAKAGRSVYVESQQLKGIKDPGAEGVSVVLQAILKSLNA</sequence>
<keyword evidence="4" id="KW-0808">Transferase</keyword>
<dbReference type="FunFam" id="3.30.1180.20:FF:000001">
    <property type="entry name" value="Dihydroxyacetone kinase 1"/>
    <property type="match status" value="1"/>
</dbReference>
<dbReference type="Pfam" id="PF02734">
    <property type="entry name" value="Dak2"/>
    <property type="match status" value="1"/>
</dbReference>
<dbReference type="PROSITE" id="PS51480">
    <property type="entry name" value="DHAL"/>
    <property type="match status" value="1"/>
</dbReference>
<dbReference type="InterPro" id="IPR036117">
    <property type="entry name" value="DhaL_dom_sf"/>
</dbReference>
<dbReference type="SUPFAM" id="SSF82549">
    <property type="entry name" value="DAK1/DegV-like"/>
    <property type="match status" value="1"/>
</dbReference>
<evidence type="ECO:0000256" key="2">
    <source>
        <dbReference type="ARBA" id="ARBA00004778"/>
    </source>
</evidence>
<reference evidence="15 16" key="1">
    <citation type="journal article" date="2016" name="Mol. Biol. Evol.">
        <title>Comparative Genomics of Early-Diverging Mushroom-Forming Fungi Provides Insights into the Origins of Lignocellulose Decay Capabilities.</title>
        <authorList>
            <person name="Nagy L.G."/>
            <person name="Riley R."/>
            <person name="Tritt A."/>
            <person name="Adam C."/>
            <person name="Daum C."/>
            <person name="Floudas D."/>
            <person name="Sun H."/>
            <person name="Yadav J.S."/>
            <person name="Pangilinan J."/>
            <person name="Larsson K.H."/>
            <person name="Matsuura K."/>
            <person name="Barry K."/>
            <person name="Labutti K."/>
            <person name="Kuo R."/>
            <person name="Ohm R.A."/>
            <person name="Bhattacharya S.S."/>
            <person name="Shirouzu T."/>
            <person name="Yoshinaga Y."/>
            <person name="Martin F.M."/>
            <person name="Grigoriev I.V."/>
            <person name="Hibbett D.S."/>
        </authorList>
    </citation>
    <scope>NUCLEOTIDE SEQUENCE [LARGE SCALE GENOMIC DNA]</scope>
    <source>
        <strain evidence="15 16">HHB9708</strain>
    </source>
</reference>
<feature type="active site" description="Tele-hemiaminal-histidine intermediate" evidence="11">
    <location>
        <position position="226"/>
    </location>
</feature>
<evidence type="ECO:0000256" key="10">
    <source>
        <dbReference type="ARBA" id="ARBA00048898"/>
    </source>
</evidence>
<proteinExistence type="inferred from homology"/>
<dbReference type="UniPathway" id="UPA00617">
    <property type="reaction ID" value="UER00669"/>
</dbReference>
<keyword evidence="5" id="KW-0547">Nucleotide-binding</keyword>
<dbReference type="GO" id="GO:0005829">
    <property type="term" value="C:cytosol"/>
    <property type="evidence" value="ECO:0007669"/>
    <property type="project" value="TreeGrafter"/>
</dbReference>
<dbReference type="AlphaFoldDB" id="A0A164VVW4"/>
<evidence type="ECO:0000256" key="12">
    <source>
        <dbReference type="PIRSR" id="PIRSR612734-2"/>
    </source>
</evidence>
<dbReference type="InterPro" id="IPR004007">
    <property type="entry name" value="DhaL_dom"/>
</dbReference>
<comment type="function">
    <text evidence="1">Catalyzes both the phosphorylation of dihydroxyacetone and of glyceraldehyde.</text>
</comment>
<dbReference type="OrthoDB" id="1724672at2759"/>
<dbReference type="Pfam" id="PF02733">
    <property type="entry name" value="Dak1"/>
    <property type="match status" value="1"/>
</dbReference>
<evidence type="ECO:0000256" key="1">
    <source>
        <dbReference type="ARBA" id="ARBA00003264"/>
    </source>
</evidence>
<keyword evidence="7" id="KW-0319">Glycerol metabolism</keyword>
<comment type="catalytic activity">
    <reaction evidence="9">
        <text>D-glyceraldehyde + ATP = D-glyceraldehyde 3-phosphate + ADP + H(+)</text>
        <dbReference type="Rhea" id="RHEA:13941"/>
        <dbReference type="ChEBI" id="CHEBI:15378"/>
        <dbReference type="ChEBI" id="CHEBI:17378"/>
        <dbReference type="ChEBI" id="CHEBI:30616"/>
        <dbReference type="ChEBI" id="CHEBI:59776"/>
        <dbReference type="ChEBI" id="CHEBI:456216"/>
        <dbReference type="EC" id="2.7.1.28"/>
    </reaction>
</comment>